<evidence type="ECO:0000313" key="2">
    <source>
        <dbReference type="Proteomes" id="UP000007115"/>
    </source>
</evidence>
<keyword evidence="2" id="KW-1185">Reference proteome</keyword>
<dbReference type="InParanoid" id="G9N7W3"/>
<dbReference type="VEuPathDB" id="FungiDB:TRIVIDRAFT_216900"/>
<dbReference type="OrthoDB" id="5282002at2759"/>
<comment type="caution">
    <text evidence="1">The sequence shown here is derived from an EMBL/GenBank/DDBJ whole genome shotgun (WGS) entry which is preliminary data.</text>
</comment>
<dbReference type="eggNOG" id="ENOG502T1Y8">
    <property type="taxonomic scope" value="Eukaryota"/>
</dbReference>
<dbReference type="GeneID" id="25791198"/>
<gene>
    <name evidence="1" type="ORF">TRIVIDRAFT_216900</name>
</gene>
<dbReference type="AlphaFoldDB" id="G9N7W3"/>
<dbReference type="HOGENOM" id="CLU_123978_0_0_1"/>
<protein>
    <submittedName>
        <fullName evidence="1">Uncharacterized protein</fullName>
    </submittedName>
</protein>
<sequence length="133" mass="14529">MGPVPSPEVRAAIAAKLDALIQAVETNPHFSRSSSSGGLYHVWDFAQRTKYMLSEIDGIRQEGYQFKHAGQIKITKRGEDAAKELYMDTFTRSITLDQLVSGPPLMRTMMGMAGEISPEIQAAAKAVVEAFPA</sequence>
<organism evidence="1 2">
    <name type="scientific">Hypocrea virens (strain Gv29-8 / FGSC 10586)</name>
    <name type="common">Gliocladium virens</name>
    <name type="synonym">Trichoderma virens</name>
    <dbReference type="NCBI Taxonomy" id="413071"/>
    <lineage>
        <taxon>Eukaryota</taxon>
        <taxon>Fungi</taxon>
        <taxon>Dikarya</taxon>
        <taxon>Ascomycota</taxon>
        <taxon>Pezizomycotina</taxon>
        <taxon>Sordariomycetes</taxon>
        <taxon>Hypocreomycetidae</taxon>
        <taxon>Hypocreales</taxon>
        <taxon>Hypocreaceae</taxon>
        <taxon>Trichoderma</taxon>
    </lineage>
</organism>
<dbReference type="OMA" id="EPVQHPE"/>
<evidence type="ECO:0000313" key="1">
    <source>
        <dbReference type="EMBL" id="EHK17077.1"/>
    </source>
</evidence>
<reference evidence="1 2" key="1">
    <citation type="journal article" date="2011" name="Genome Biol.">
        <title>Comparative genome sequence analysis underscores mycoparasitism as the ancestral life style of Trichoderma.</title>
        <authorList>
            <person name="Kubicek C.P."/>
            <person name="Herrera-Estrella A."/>
            <person name="Seidl-Seiboth V."/>
            <person name="Martinez D.A."/>
            <person name="Druzhinina I.S."/>
            <person name="Thon M."/>
            <person name="Zeilinger S."/>
            <person name="Casas-Flores S."/>
            <person name="Horwitz B.A."/>
            <person name="Mukherjee P.K."/>
            <person name="Mukherjee M."/>
            <person name="Kredics L."/>
            <person name="Alcaraz L.D."/>
            <person name="Aerts A."/>
            <person name="Antal Z."/>
            <person name="Atanasova L."/>
            <person name="Cervantes-Badillo M.G."/>
            <person name="Challacombe J."/>
            <person name="Chertkov O."/>
            <person name="McCluskey K."/>
            <person name="Coulpier F."/>
            <person name="Deshpande N."/>
            <person name="von Doehren H."/>
            <person name="Ebbole D.J."/>
            <person name="Esquivel-Naranjo E.U."/>
            <person name="Fekete E."/>
            <person name="Flipphi M."/>
            <person name="Glaser F."/>
            <person name="Gomez-Rodriguez E.Y."/>
            <person name="Gruber S."/>
            <person name="Han C."/>
            <person name="Henrissat B."/>
            <person name="Hermosa R."/>
            <person name="Hernandez-Onate M."/>
            <person name="Karaffa L."/>
            <person name="Kosti I."/>
            <person name="Le Crom S."/>
            <person name="Lindquist E."/>
            <person name="Lucas S."/>
            <person name="Luebeck M."/>
            <person name="Luebeck P.S."/>
            <person name="Margeot A."/>
            <person name="Metz B."/>
            <person name="Misra M."/>
            <person name="Nevalainen H."/>
            <person name="Omann M."/>
            <person name="Packer N."/>
            <person name="Perrone G."/>
            <person name="Uresti-Rivera E.E."/>
            <person name="Salamov A."/>
            <person name="Schmoll M."/>
            <person name="Seiboth B."/>
            <person name="Shapiro H."/>
            <person name="Sukno S."/>
            <person name="Tamayo-Ramos J.A."/>
            <person name="Tisch D."/>
            <person name="Wiest A."/>
            <person name="Wilkinson H.H."/>
            <person name="Zhang M."/>
            <person name="Coutinho P.M."/>
            <person name="Kenerley C.M."/>
            <person name="Monte E."/>
            <person name="Baker S.E."/>
            <person name="Grigoriev I.V."/>
        </authorList>
    </citation>
    <scope>NUCLEOTIDE SEQUENCE [LARGE SCALE GENOMIC DNA]</scope>
    <source>
        <strain evidence="2">Gv29-8 / FGSC 10586</strain>
    </source>
</reference>
<proteinExistence type="predicted"/>
<dbReference type="Proteomes" id="UP000007115">
    <property type="component" value="Unassembled WGS sequence"/>
</dbReference>
<dbReference type="RefSeq" id="XP_013951279.1">
    <property type="nucleotide sequence ID" value="XM_014095804.1"/>
</dbReference>
<dbReference type="EMBL" id="ABDF02000089">
    <property type="protein sequence ID" value="EHK17077.1"/>
    <property type="molecule type" value="Genomic_DNA"/>
</dbReference>
<accession>G9N7W3</accession>
<name>G9N7W3_HYPVG</name>